<accession>A0A7R6PA70</accession>
<evidence type="ECO:0000313" key="1">
    <source>
        <dbReference type="EMBL" id="BBB30094.1"/>
    </source>
</evidence>
<dbReference type="EMBL" id="AP014546">
    <property type="protein sequence ID" value="BBB30094.1"/>
    <property type="molecule type" value="Genomic_DNA"/>
</dbReference>
<dbReference type="InterPro" id="IPR036384">
    <property type="entry name" value="Tus_sf"/>
</dbReference>
<dbReference type="AlphaFoldDB" id="A0A7R6PA70"/>
<name>A0A7R6PA70_9GAMM</name>
<dbReference type="GO" id="GO:0006274">
    <property type="term" value="P:DNA replication termination"/>
    <property type="evidence" value="ECO:0007669"/>
    <property type="project" value="InterPro"/>
</dbReference>
<reference evidence="1 2" key="1">
    <citation type="journal article" date="2008" name="Int. J. Syst. Evol. Microbiol.">
        <title>Neptunomonas japonica sp. nov., an Osedax japonicus symbiont-like bacterium isolated from sediment adjacent to sperm whale carcasses off Kagoshima, Japan.</title>
        <authorList>
            <person name="Miyazaki M."/>
            <person name="Nogi Y."/>
            <person name="Fujiwara Y."/>
            <person name="Kawato M."/>
            <person name="Kubokawa K."/>
            <person name="Horikoshi K."/>
        </authorList>
    </citation>
    <scope>NUCLEOTIDE SEQUENCE [LARGE SCALE GENOMIC DNA]</scope>
    <source>
        <strain evidence="1 2">JAMM 1380</strain>
    </source>
</reference>
<proteinExistence type="predicted"/>
<sequence length="290" mass="33056">MAITPTLLTNIIDAFEQLMESLLIFDKQLSTSHLPISLPSQERDVLTQQQALDQVRYYYSNIWHSDDTDGRRTQSCYGLVGANTETLESAVKLNTAKDKLRISVGLLQKSELKTASEQLHRRSQALALVLNNQGLGRIHLKQCYRHIPLLDSTPHNVRFSWYNSGRSIKKLTAECAMQMLLKLDTSQPHIVRQIEKLSPLHKNIKMAQIQTQVPVIRANIAWKTGDNNWRRLAKNCPLPILIPLLDEAPLPEHNVLTSVAPILRSRAQRSDSLIDPEPFLPSLRIHLYRK</sequence>
<dbReference type="Proteomes" id="UP000595332">
    <property type="component" value="Chromosome"/>
</dbReference>
<dbReference type="SUPFAM" id="SSF56596">
    <property type="entry name" value="Replication terminator protein (Tus)"/>
    <property type="match status" value="1"/>
</dbReference>
<gene>
    <name evidence="1" type="ORF">NEJAP_2146</name>
</gene>
<dbReference type="GO" id="GO:0005737">
    <property type="term" value="C:cytoplasm"/>
    <property type="evidence" value="ECO:0007669"/>
    <property type="project" value="InterPro"/>
</dbReference>
<dbReference type="KEGG" id="njp:NEJAP_2146"/>
<protein>
    <recommendedName>
        <fullName evidence="3">DNA replication terminus site-binding protein</fullName>
    </recommendedName>
</protein>
<organism evidence="1 2">
    <name type="scientific">Neptunomonas japonica JAMM 1380</name>
    <dbReference type="NCBI Taxonomy" id="1441457"/>
    <lineage>
        <taxon>Bacteria</taxon>
        <taxon>Pseudomonadati</taxon>
        <taxon>Pseudomonadota</taxon>
        <taxon>Gammaproteobacteria</taxon>
        <taxon>Oceanospirillales</taxon>
        <taxon>Oceanospirillaceae</taxon>
        <taxon>Neptunomonas</taxon>
    </lineage>
</organism>
<keyword evidence="2" id="KW-1185">Reference proteome</keyword>
<evidence type="ECO:0000313" key="2">
    <source>
        <dbReference type="Proteomes" id="UP000595332"/>
    </source>
</evidence>
<dbReference type="InterPro" id="IPR036381">
    <property type="entry name" value="Tus_dom1"/>
</dbReference>
<dbReference type="GO" id="GO:0003677">
    <property type="term" value="F:DNA binding"/>
    <property type="evidence" value="ECO:0007669"/>
    <property type="project" value="InterPro"/>
</dbReference>
<evidence type="ECO:0008006" key="3">
    <source>
        <dbReference type="Google" id="ProtNLM"/>
    </source>
</evidence>
<dbReference type="Gene3D" id="3.50.14.10">
    <property type="entry name" value="Replication terminator Tus, domain 1 superfamily/Replication terminator Tus"/>
    <property type="match status" value="1"/>
</dbReference>